<evidence type="ECO:0000259" key="3">
    <source>
        <dbReference type="PROSITE" id="PS51000"/>
    </source>
</evidence>
<keyword evidence="1" id="KW-0805">Transcription regulation</keyword>
<evidence type="ECO:0000313" key="5">
    <source>
        <dbReference type="Proteomes" id="UP000584867"/>
    </source>
</evidence>
<dbReference type="RefSeq" id="WP_260330972.1">
    <property type="nucleotide sequence ID" value="NZ_JACHIO010000007.1"/>
</dbReference>
<dbReference type="InterPro" id="IPR050313">
    <property type="entry name" value="Carb_Metab_HTH_regulators"/>
</dbReference>
<comment type="caution">
    <text evidence="4">The sequence shown here is derived from an EMBL/GenBank/DDBJ whole genome shotgun (WGS) entry which is preliminary data.</text>
</comment>
<name>A0A7W8EAL7_9BACT</name>
<proteinExistence type="predicted"/>
<dbReference type="InterPro" id="IPR037171">
    <property type="entry name" value="NagB/RpiA_transferase-like"/>
</dbReference>
<sequence>MLIEERRQYIVGLAQKHGRVLVEELSDSLGISRITIRKDLDHLQSQGLLQRTHGGALLPSNGAISDPSLREKEGRHSQEKLRIATAAANLVQEGQCILLDSGTTTTAVAKALRRFSHLTIITNAVNVASELRDTDFEVLLTGGSLRKNSFSLVGPLAEDMLHEMYADILFLGVDGFDLEVGLTTPNVMESRVNRAMVKAASLVVAVCDSTKFNRRSLSKIVDATAIHHIITDSGLPSATADALRSAGINLTLV</sequence>
<dbReference type="PROSITE" id="PS51000">
    <property type="entry name" value="HTH_DEOR_2"/>
    <property type="match status" value="1"/>
</dbReference>
<dbReference type="SUPFAM" id="SSF100950">
    <property type="entry name" value="NagB/RpiA/CoA transferase-like"/>
    <property type="match status" value="1"/>
</dbReference>
<organism evidence="4 5">
    <name type="scientific">Granulicella mallensis</name>
    <dbReference type="NCBI Taxonomy" id="940614"/>
    <lineage>
        <taxon>Bacteria</taxon>
        <taxon>Pseudomonadati</taxon>
        <taxon>Acidobacteriota</taxon>
        <taxon>Terriglobia</taxon>
        <taxon>Terriglobales</taxon>
        <taxon>Acidobacteriaceae</taxon>
        <taxon>Granulicella</taxon>
    </lineage>
</organism>
<dbReference type="InterPro" id="IPR001034">
    <property type="entry name" value="DeoR_HTH"/>
</dbReference>
<dbReference type="EMBL" id="JACHIO010000007">
    <property type="protein sequence ID" value="MBB5063635.1"/>
    <property type="molecule type" value="Genomic_DNA"/>
</dbReference>
<dbReference type="Gene3D" id="1.10.10.10">
    <property type="entry name" value="Winged helix-like DNA-binding domain superfamily/Winged helix DNA-binding domain"/>
    <property type="match status" value="1"/>
</dbReference>
<dbReference type="Gene3D" id="3.40.50.1360">
    <property type="match status" value="1"/>
</dbReference>
<evidence type="ECO:0000256" key="2">
    <source>
        <dbReference type="ARBA" id="ARBA00023163"/>
    </source>
</evidence>
<dbReference type="Pfam" id="PF00455">
    <property type="entry name" value="DeoRC"/>
    <property type="match status" value="1"/>
</dbReference>
<evidence type="ECO:0000256" key="1">
    <source>
        <dbReference type="ARBA" id="ARBA00023015"/>
    </source>
</evidence>
<dbReference type="AlphaFoldDB" id="A0A7W8EAL7"/>
<gene>
    <name evidence="4" type="ORF">HDF15_001980</name>
</gene>
<dbReference type="InterPro" id="IPR036390">
    <property type="entry name" value="WH_DNA-bd_sf"/>
</dbReference>
<dbReference type="InterPro" id="IPR036388">
    <property type="entry name" value="WH-like_DNA-bd_sf"/>
</dbReference>
<accession>A0A7W8EAL7</accession>
<dbReference type="GO" id="GO:0003700">
    <property type="term" value="F:DNA-binding transcription factor activity"/>
    <property type="evidence" value="ECO:0007669"/>
    <property type="project" value="InterPro"/>
</dbReference>
<protein>
    <submittedName>
        <fullName evidence="4">DeoR family transcriptional regulator of aga operon</fullName>
    </submittedName>
</protein>
<dbReference type="PANTHER" id="PTHR30363:SF44">
    <property type="entry name" value="AGA OPERON TRANSCRIPTIONAL REPRESSOR-RELATED"/>
    <property type="match status" value="1"/>
</dbReference>
<keyword evidence="2" id="KW-0804">Transcription</keyword>
<dbReference type="Pfam" id="PF08220">
    <property type="entry name" value="HTH_DeoR"/>
    <property type="match status" value="1"/>
</dbReference>
<dbReference type="InterPro" id="IPR047779">
    <property type="entry name" value="AgaR-like"/>
</dbReference>
<dbReference type="Proteomes" id="UP000584867">
    <property type="component" value="Unassembled WGS sequence"/>
</dbReference>
<reference evidence="4 5" key="1">
    <citation type="submission" date="2020-08" db="EMBL/GenBank/DDBJ databases">
        <title>Genomic Encyclopedia of Type Strains, Phase IV (KMG-V): Genome sequencing to study the core and pangenomes of soil and plant-associated prokaryotes.</title>
        <authorList>
            <person name="Whitman W."/>
        </authorList>
    </citation>
    <scope>NUCLEOTIDE SEQUENCE [LARGE SCALE GENOMIC DNA]</scope>
    <source>
        <strain evidence="4 5">X5P3</strain>
    </source>
</reference>
<dbReference type="InterPro" id="IPR014036">
    <property type="entry name" value="DeoR-like_C"/>
</dbReference>
<dbReference type="SUPFAM" id="SSF46785">
    <property type="entry name" value="Winged helix' DNA-binding domain"/>
    <property type="match status" value="1"/>
</dbReference>
<dbReference type="NCBIfam" id="NF040755">
    <property type="entry name" value="AgaR"/>
    <property type="match status" value="1"/>
</dbReference>
<evidence type="ECO:0000313" key="4">
    <source>
        <dbReference type="EMBL" id="MBB5063635.1"/>
    </source>
</evidence>
<feature type="domain" description="HTH deoR-type" evidence="3">
    <location>
        <begin position="3"/>
        <end position="58"/>
    </location>
</feature>
<dbReference type="PANTHER" id="PTHR30363">
    <property type="entry name" value="HTH-TYPE TRANSCRIPTIONAL REGULATOR SRLR-RELATED"/>
    <property type="match status" value="1"/>
</dbReference>
<dbReference type="SMART" id="SM01134">
    <property type="entry name" value="DeoRC"/>
    <property type="match status" value="1"/>
</dbReference>
<dbReference type="SMART" id="SM00420">
    <property type="entry name" value="HTH_DEOR"/>
    <property type="match status" value="1"/>
</dbReference>
<dbReference type="PRINTS" id="PR00037">
    <property type="entry name" value="HTHLACR"/>
</dbReference>